<dbReference type="HOGENOM" id="CLU_841576_0_0_5"/>
<gene>
    <name evidence="2" type="ordered locus">RLO149_c029040</name>
</gene>
<evidence type="ECO:0000313" key="2">
    <source>
        <dbReference type="EMBL" id="AEI94861.1"/>
    </source>
</evidence>
<dbReference type="eggNOG" id="ENOG502ZCA2">
    <property type="taxonomic scope" value="Bacteria"/>
</dbReference>
<proteinExistence type="predicted"/>
<dbReference type="EMBL" id="CP002623">
    <property type="protein sequence ID" value="AEI94861.1"/>
    <property type="molecule type" value="Genomic_DNA"/>
</dbReference>
<evidence type="ECO:0000313" key="3">
    <source>
        <dbReference type="Proteomes" id="UP000001353"/>
    </source>
</evidence>
<name>F7ZH19_ROSLO</name>
<keyword evidence="1" id="KW-1133">Transmembrane helix</keyword>
<accession>F7ZH19</accession>
<dbReference type="AlphaFoldDB" id="F7ZH19"/>
<dbReference type="KEGG" id="rli:RLO149_c029040"/>
<keyword evidence="3" id="KW-1185">Reference proteome</keyword>
<dbReference type="Proteomes" id="UP000001353">
    <property type="component" value="Chromosome"/>
</dbReference>
<evidence type="ECO:0000256" key="1">
    <source>
        <dbReference type="SAM" id="Phobius"/>
    </source>
</evidence>
<keyword evidence="1" id="KW-0472">Membrane</keyword>
<dbReference type="OrthoDB" id="7874005at2"/>
<keyword evidence="1" id="KW-0812">Transmembrane</keyword>
<sequence length="297" mass="28887">MSNQPIAIAAGGMVIGVLLAVAISGSRVDTKISGALERAEGTTSSAVTDATEAMSAQLAELEARLSDGAAAASEEAEARLAALEESFGAQLAALSETAAAQAGAFEAALADLAAAAVAPVAAPEAETQMPSLNAIGVGQTAVFAEGAVRAFVSSFDAEANSAKLSVNGEMVTLDAGASTSVSLESGDCVVSVVGVSDAGVEVGSDCGMSEMAAADVPPAPEEGYTPGSVALLSDGALRVFVSSLSQDGKSARIAVNGIDTQVVNSGASIEVAAGDQTCNVTVTGVGNGMVGLEGACN</sequence>
<protein>
    <submittedName>
        <fullName evidence="2">Uncharacterized protein</fullName>
    </submittedName>
</protein>
<organism evidence="2 3">
    <name type="scientific">Roseobacter litoralis (strain ATCC 49566 / DSM 6996 / JCM 21268 / NBRC 15278 / OCh 149)</name>
    <dbReference type="NCBI Taxonomy" id="391595"/>
    <lineage>
        <taxon>Bacteria</taxon>
        <taxon>Pseudomonadati</taxon>
        <taxon>Pseudomonadota</taxon>
        <taxon>Alphaproteobacteria</taxon>
        <taxon>Rhodobacterales</taxon>
        <taxon>Roseobacteraceae</taxon>
        <taxon>Roseobacter</taxon>
    </lineage>
</organism>
<dbReference type="RefSeq" id="WP_013962774.1">
    <property type="nucleotide sequence ID" value="NC_015730.1"/>
</dbReference>
<reference evidence="2 3" key="1">
    <citation type="journal article" date="2011" name="BMC Genomics">
        <title>Comparative genome analysis and genome-guided physiological analysis of Roseobacter litoralis.</title>
        <authorList>
            <person name="Kalhoefer D."/>
            <person name="Thole S."/>
            <person name="Voget S."/>
            <person name="Lehmann R."/>
            <person name="Liesegang H."/>
            <person name="Wollher A."/>
            <person name="Daniel R."/>
            <person name="Simon M."/>
            <person name="Brinkhoff T."/>
        </authorList>
    </citation>
    <scope>NUCLEOTIDE SEQUENCE [LARGE SCALE GENOMIC DNA]</scope>
    <source>
        <strain evidence="3">ATCC 49566 / DSM 6996 / JCM 21268 / NBRC 15278 / OCh 149</strain>
    </source>
</reference>
<feature type="transmembrane region" description="Helical" evidence="1">
    <location>
        <begin position="6"/>
        <end position="23"/>
    </location>
</feature>